<evidence type="ECO:0000313" key="13">
    <source>
        <dbReference type="EMBL" id="OQO01738.1"/>
    </source>
</evidence>
<dbReference type="InterPro" id="IPR035082">
    <property type="entry name" value="Nrap_D1"/>
</dbReference>
<feature type="compositionally biased region" description="Polar residues" evidence="6">
    <location>
        <begin position="36"/>
        <end position="52"/>
    </location>
</feature>
<dbReference type="STRING" id="1507870.A0A1V8SRT8"/>
<dbReference type="Proteomes" id="UP000192596">
    <property type="component" value="Unassembled WGS sequence"/>
</dbReference>
<dbReference type="OrthoDB" id="10251401at2759"/>
<dbReference type="GO" id="GO:0032545">
    <property type="term" value="C:CURI complex"/>
    <property type="evidence" value="ECO:0007669"/>
    <property type="project" value="TreeGrafter"/>
</dbReference>
<evidence type="ECO:0000313" key="14">
    <source>
        <dbReference type="Proteomes" id="UP000192596"/>
    </source>
</evidence>
<dbReference type="Pfam" id="PF17406">
    <property type="entry name" value="Nrap_D5"/>
    <property type="match status" value="1"/>
</dbReference>
<feature type="domain" description="Nrap protein" evidence="12">
    <location>
        <begin position="1038"/>
        <end position="1164"/>
    </location>
</feature>
<keyword evidence="5" id="KW-0687">Ribonucleoprotein</keyword>
<dbReference type="InterPro" id="IPR035371">
    <property type="entry name" value="Nrap_D6"/>
</dbReference>
<evidence type="ECO:0000259" key="8">
    <source>
        <dbReference type="Pfam" id="PF17403"/>
    </source>
</evidence>
<comment type="subcellular location">
    <subcellularLocation>
        <location evidence="1 5">Nucleus</location>
        <location evidence="1 5">Nucleolus</location>
    </subcellularLocation>
</comment>
<evidence type="ECO:0000256" key="5">
    <source>
        <dbReference type="RuleBase" id="RU364032"/>
    </source>
</evidence>
<keyword evidence="4 5" id="KW-0539">Nucleus</keyword>
<feature type="compositionally biased region" description="Basic residues" evidence="6">
    <location>
        <begin position="1"/>
        <end position="11"/>
    </location>
</feature>
<evidence type="ECO:0000259" key="10">
    <source>
        <dbReference type="Pfam" id="PF17405"/>
    </source>
</evidence>
<dbReference type="EMBL" id="NAJO01000030">
    <property type="protein sequence ID" value="OQO01738.1"/>
    <property type="molecule type" value="Genomic_DNA"/>
</dbReference>
<dbReference type="Gene3D" id="1.10.1410.10">
    <property type="match status" value="1"/>
</dbReference>
<dbReference type="Pfam" id="PF17404">
    <property type="entry name" value="Nrap_D3"/>
    <property type="match status" value="1"/>
</dbReference>
<dbReference type="GO" id="GO:0003723">
    <property type="term" value="F:RNA binding"/>
    <property type="evidence" value="ECO:0007669"/>
    <property type="project" value="UniProtKB-KW"/>
</dbReference>
<dbReference type="GO" id="GO:0006409">
    <property type="term" value="P:tRNA export from nucleus"/>
    <property type="evidence" value="ECO:0007669"/>
    <property type="project" value="TreeGrafter"/>
</dbReference>
<evidence type="ECO:0000256" key="1">
    <source>
        <dbReference type="ARBA" id="ARBA00004604"/>
    </source>
</evidence>
<reference evidence="14" key="1">
    <citation type="submission" date="2017-03" db="EMBL/GenBank/DDBJ databases">
        <title>Genomes of endolithic fungi from Antarctica.</title>
        <authorList>
            <person name="Coleine C."/>
            <person name="Masonjones S."/>
            <person name="Stajich J.E."/>
        </authorList>
    </citation>
    <scope>NUCLEOTIDE SEQUENCE [LARGE SCALE GENOMIC DNA]</scope>
    <source>
        <strain evidence="14">CCFEE 5527</strain>
    </source>
</reference>
<evidence type="ECO:0000259" key="11">
    <source>
        <dbReference type="Pfam" id="PF17406"/>
    </source>
</evidence>
<dbReference type="Pfam" id="PF17403">
    <property type="entry name" value="Nrap_D2"/>
    <property type="match status" value="1"/>
</dbReference>
<evidence type="ECO:0000259" key="9">
    <source>
        <dbReference type="Pfam" id="PF17404"/>
    </source>
</evidence>
<dbReference type="InterPro" id="IPR035369">
    <property type="entry name" value="Nrap_D4"/>
</dbReference>
<feature type="domain" description="Nrap protein" evidence="7">
    <location>
        <begin position="226"/>
        <end position="371"/>
    </location>
</feature>
<evidence type="ECO:0000256" key="3">
    <source>
        <dbReference type="ARBA" id="ARBA00022884"/>
    </source>
</evidence>
<evidence type="ECO:0000256" key="6">
    <source>
        <dbReference type="SAM" id="MobiDB-lite"/>
    </source>
</evidence>
<feature type="domain" description="Nrap protein" evidence="10">
    <location>
        <begin position="689"/>
        <end position="876"/>
    </location>
</feature>
<name>A0A1V8SRT8_9PEZI</name>
<dbReference type="PANTHER" id="PTHR17972:SF0">
    <property type="entry name" value="NUCLEOLAR PROTEIN 6"/>
    <property type="match status" value="1"/>
</dbReference>
<dbReference type="GO" id="GO:0032040">
    <property type="term" value="C:small-subunit processome"/>
    <property type="evidence" value="ECO:0007669"/>
    <property type="project" value="TreeGrafter"/>
</dbReference>
<proteinExistence type="inferred from homology"/>
<evidence type="ECO:0000256" key="2">
    <source>
        <dbReference type="ARBA" id="ARBA00006674"/>
    </source>
</evidence>
<dbReference type="InParanoid" id="A0A1V8SRT8"/>
<dbReference type="GO" id="GO:0006364">
    <property type="term" value="P:rRNA processing"/>
    <property type="evidence" value="ECO:0007669"/>
    <property type="project" value="UniProtKB-KW"/>
</dbReference>
<dbReference type="GO" id="GO:0034456">
    <property type="term" value="C:UTP-C complex"/>
    <property type="evidence" value="ECO:0007669"/>
    <property type="project" value="TreeGrafter"/>
</dbReference>
<feature type="domain" description="Nrap protein" evidence="11">
    <location>
        <begin position="878"/>
        <end position="1035"/>
    </location>
</feature>
<dbReference type="Gene3D" id="3.30.70.3030">
    <property type="match status" value="1"/>
</dbReference>
<feature type="domain" description="Nrap protein" evidence="8">
    <location>
        <begin position="375"/>
        <end position="514"/>
    </location>
</feature>
<dbReference type="FunCoup" id="A0A1V8SRT8">
    <property type="interactions" value="1773"/>
</dbReference>
<evidence type="ECO:0000256" key="4">
    <source>
        <dbReference type="ARBA" id="ARBA00023242"/>
    </source>
</evidence>
<dbReference type="AlphaFoldDB" id="A0A1V8SRT8"/>
<dbReference type="PANTHER" id="PTHR17972">
    <property type="entry name" value="NUCLEOLAR RNA-ASSOCIATED PROTEIN"/>
    <property type="match status" value="1"/>
</dbReference>
<protein>
    <recommendedName>
        <fullName evidence="5">U3 small nucleolar RNA-associated protein 22</fullName>
    </recommendedName>
</protein>
<keyword evidence="5" id="KW-0690">Ribosome biogenesis</keyword>
<accession>A0A1V8SRT8</accession>
<comment type="similarity">
    <text evidence="2 5">Belongs to the NRAP family.</text>
</comment>
<dbReference type="Pfam" id="PF03813">
    <property type="entry name" value="Nrap"/>
    <property type="match status" value="1"/>
</dbReference>
<evidence type="ECO:0000259" key="7">
    <source>
        <dbReference type="Pfam" id="PF03813"/>
    </source>
</evidence>
<dbReference type="InterPro" id="IPR035368">
    <property type="entry name" value="Nrap_D3"/>
</dbReference>
<gene>
    <name evidence="13" type="ORF">B0A48_12775</name>
</gene>
<dbReference type="Pfam" id="PF17407">
    <property type="entry name" value="Nrap_D6"/>
    <property type="match status" value="1"/>
</dbReference>
<dbReference type="InterPro" id="IPR005554">
    <property type="entry name" value="NOL6/Upt22"/>
</dbReference>
<keyword evidence="14" id="KW-1185">Reference proteome</keyword>
<keyword evidence="3 5" id="KW-0694">RNA-binding</keyword>
<feature type="region of interest" description="Disordered" evidence="6">
    <location>
        <begin position="1"/>
        <end position="67"/>
    </location>
</feature>
<feature type="domain" description="Nrap protein" evidence="9">
    <location>
        <begin position="522"/>
        <end position="668"/>
    </location>
</feature>
<sequence>MAPSNAKRRKLEHVSSEDDDDDSFAGFSGSEEDSSETAQTSVTAESVGQNLAQGLGLDDGGIDEEPAENFGYSVHHEQAIFCASREKQALANGAAMTAQPKQIPVANKISCARSYESEKSKSGLFKLQVDDMLERVRPRQGKREAAAEAALHRLKQTIEQIAPRPAQSVADAERVLLKEKIVIPFPDPRPSKDVLYKLEYAKPANITVVGSHVLKVASAVRPLLQIDMVVQMPSQLLQSKDYLNYRFFYKRAYYLACVAAALSGAHGEEYSVSYSSMHDDALLPVIQVRPSISPSGVADKPAKANAWQIDIALSTADDVFSAEKLGMSKNCVRNNDEQTKAQDSATPLYNSSLRTCMLMKPYLVLQHKAASSCAAYRDACLMGGLWLDSRRLGSSISRGGFGNFEWGIVVALLLRGGGPNGKALLGPGYSSYQLFKATLQLLALQDLRKKPLVVGEAKLTLESSGSPVIWDAERSHNILYKMADWSYQALQSTAKRTLEALGDQRFDAFDSTFTTSVSSRLLDYDCLIELDHATLAKSATADRETSSPLLNDLYAMLRRGLGDRVEEADLHVPPTPDWSIGVARPMQSTGAVTVGLRVNQEHAHRLVDHGPSADNKTEAAAFRAFWGDKAELRRFKDGSILESLVWATEEAGQSVIEQICRHLLQKHFGAKVEGSVRFFDDDCSRLMRKANGNANFQPLMEAYKQLETDIRGLDALPLSIRQIMSADAQLRFSSIEAPSSTHGIKQSIPAAVNLQFEGSSRWPDDLVAVQRTKLAFLLKLSELMNDNVEEVKSRMGLENHGEDVLNQGFLDVTYNNGAAFRLRIHHEREQGMLERQMKLKDLDPKTKQISAIALASYKRDFVKGPAHTQAIAQLATRFPVFSGTVRLIKKWFASHLLSNHIPDDIIELFVARSFIQPYPWSVPSSMQTGFLRTLAWLAKWDWREEPLVVDMSGSGELKDVDYQAIRTRFEAWRKLDPALNRLVLFAASHVDHDGTTWTDGQPSKVVAGRMTALANAAMQAVEAHSIDLNPASLFVSPLEDYDFVLHLSPVAFRSRKKSSKGPVFKNLEVQTQADTSLVGFQPAQDFLAELQNLYGAAIVFFSGGAERKVIAGLWSPLTAPRAWKVNLQYATLPMKTDAEVLAEIDKQSILKEIARLGGNVVESVQINR</sequence>
<organism evidence="13 14">
    <name type="scientific">Cryoendolithus antarcticus</name>
    <dbReference type="NCBI Taxonomy" id="1507870"/>
    <lineage>
        <taxon>Eukaryota</taxon>
        <taxon>Fungi</taxon>
        <taxon>Dikarya</taxon>
        <taxon>Ascomycota</taxon>
        <taxon>Pezizomycotina</taxon>
        <taxon>Dothideomycetes</taxon>
        <taxon>Dothideomycetidae</taxon>
        <taxon>Cladosporiales</taxon>
        <taxon>Cladosporiaceae</taxon>
        <taxon>Cryoendolithus</taxon>
    </lineage>
</organism>
<comment type="caution">
    <text evidence="13">The sequence shown here is derived from an EMBL/GenBank/DDBJ whole genome shotgun (WGS) entry which is preliminary data.</text>
</comment>
<dbReference type="InterPro" id="IPR035367">
    <property type="entry name" value="Nrap_D2"/>
</dbReference>
<keyword evidence="5" id="KW-0698">rRNA processing</keyword>
<dbReference type="Pfam" id="PF17405">
    <property type="entry name" value="Nrap_D4"/>
    <property type="match status" value="1"/>
</dbReference>
<dbReference type="InterPro" id="IPR035370">
    <property type="entry name" value="Nrap_D5"/>
</dbReference>
<evidence type="ECO:0000259" key="12">
    <source>
        <dbReference type="Pfam" id="PF17407"/>
    </source>
</evidence>